<dbReference type="Gene3D" id="1.10.246.220">
    <property type="match status" value="1"/>
</dbReference>
<feature type="domain" description="HTH myb-type" evidence="3">
    <location>
        <begin position="46"/>
        <end position="105"/>
    </location>
</feature>
<dbReference type="SUPFAM" id="SSF46689">
    <property type="entry name" value="Homeodomain-like"/>
    <property type="match status" value="1"/>
</dbReference>
<feature type="compositionally biased region" description="Polar residues" evidence="1">
    <location>
        <begin position="324"/>
        <end position="337"/>
    </location>
</feature>
<name>A0A6T6SAP9_9EUKA</name>
<evidence type="ECO:0000313" key="4">
    <source>
        <dbReference type="EMBL" id="CAD8434032.1"/>
    </source>
</evidence>
<feature type="region of interest" description="Disordered" evidence="1">
    <location>
        <begin position="188"/>
        <end position="207"/>
    </location>
</feature>
<feature type="compositionally biased region" description="Basic and acidic residues" evidence="1">
    <location>
        <begin position="88"/>
        <end position="112"/>
    </location>
</feature>
<sequence length="337" mass="35647">MQGPSRGGDKAYTGGMSIDDIQYQYVLNRSWNQRRKRAAEGQGGKGSKRARKFWAAEEEKALREGVQEFGSGKWLKILHKHKDVFKNRNSVDLKDKWRNMVRQDKRREDSKKKPANHPLAHKPSTAIPPATVILQPKKPSLAVHQTPTVASVVSSPQPVAAALVPTAPAHPTTSLPKTATTTATVNTSAATAVSAPTEETIPTPSSLPPMRSVLPVVNTLKPATVTALPSSSIPTPRPGPVAGLPVGVTAVAHKSAVQLATQPPNQQTKTGLLDVSTPTEGKGPGTGEAVLTANGSDANKDSSKGIGPSNPAGQPQAFDKIQAQYPSQATNKPPQRD</sequence>
<dbReference type="AlphaFoldDB" id="A0A6T6SAP9"/>
<evidence type="ECO:0000256" key="1">
    <source>
        <dbReference type="SAM" id="MobiDB-lite"/>
    </source>
</evidence>
<dbReference type="PANTHER" id="PTHR46993">
    <property type="entry name" value="MYB TRANSCRIPTION FACTOR"/>
    <property type="match status" value="1"/>
</dbReference>
<reference evidence="4" key="1">
    <citation type="submission" date="2021-01" db="EMBL/GenBank/DDBJ databases">
        <authorList>
            <person name="Corre E."/>
            <person name="Pelletier E."/>
            <person name="Niang G."/>
            <person name="Scheremetjew M."/>
            <person name="Finn R."/>
            <person name="Kale V."/>
            <person name="Holt S."/>
            <person name="Cochrane G."/>
            <person name="Meng A."/>
            <person name="Brown T."/>
            <person name="Cohen L."/>
        </authorList>
    </citation>
    <scope>NUCLEOTIDE SEQUENCE</scope>
    <source>
        <strain evidence="4">CCMP2058</strain>
    </source>
</reference>
<feature type="region of interest" description="Disordered" evidence="1">
    <location>
        <begin position="88"/>
        <end position="129"/>
    </location>
</feature>
<dbReference type="EMBL" id="HBEM01004111">
    <property type="protein sequence ID" value="CAD8434035.1"/>
    <property type="molecule type" value="Transcribed_RNA"/>
</dbReference>
<protein>
    <submittedName>
        <fullName evidence="4">Uncharacterized protein</fullName>
    </submittedName>
</protein>
<dbReference type="PANTHER" id="PTHR46993:SF6">
    <property type="entry name" value="MYB TRANSCRIPTION FACTOR"/>
    <property type="match status" value="1"/>
</dbReference>
<feature type="region of interest" description="Disordered" evidence="1">
    <location>
        <begin position="259"/>
        <end position="337"/>
    </location>
</feature>
<evidence type="ECO:0000259" key="3">
    <source>
        <dbReference type="PROSITE" id="PS51294"/>
    </source>
</evidence>
<dbReference type="PROSITE" id="PS50090">
    <property type="entry name" value="MYB_LIKE"/>
    <property type="match status" value="1"/>
</dbReference>
<feature type="compositionally biased region" description="Low complexity" evidence="1">
    <location>
        <begin position="188"/>
        <end position="200"/>
    </location>
</feature>
<proteinExistence type="predicted"/>
<dbReference type="PROSITE" id="PS51294">
    <property type="entry name" value="HTH_MYB"/>
    <property type="match status" value="1"/>
</dbReference>
<evidence type="ECO:0000313" key="5">
    <source>
        <dbReference type="EMBL" id="CAD8434035.1"/>
    </source>
</evidence>
<dbReference type="SMART" id="SM00717">
    <property type="entry name" value="SANT"/>
    <property type="match status" value="1"/>
</dbReference>
<evidence type="ECO:0000259" key="2">
    <source>
        <dbReference type="PROSITE" id="PS50090"/>
    </source>
</evidence>
<dbReference type="InterPro" id="IPR017930">
    <property type="entry name" value="Myb_dom"/>
</dbReference>
<dbReference type="Pfam" id="PF13921">
    <property type="entry name" value="Myb_DNA-bind_6"/>
    <property type="match status" value="1"/>
</dbReference>
<organism evidence="4">
    <name type="scientific">Amorphochlora amoebiformis</name>
    <dbReference type="NCBI Taxonomy" id="1561963"/>
    <lineage>
        <taxon>Eukaryota</taxon>
        <taxon>Sar</taxon>
        <taxon>Rhizaria</taxon>
        <taxon>Cercozoa</taxon>
        <taxon>Chlorarachniophyceae</taxon>
        <taxon>Amorphochlora</taxon>
    </lineage>
</organism>
<dbReference type="InterPro" id="IPR001005">
    <property type="entry name" value="SANT/Myb"/>
</dbReference>
<feature type="domain" description="Myb-like" evidence="2">
    <location>
        <begin position="46"/>
        <end position="101"/>
    </location>
</feature>
<dbReference type="EMBL" id="HBEM01004110">
    <property type="protein sequence ID" value="CAD8434032.1"/>
    <property type="molecule type" value="Transcribed_RNA"/>
</dbReference>
<dbReference type="CDD" id="cd11660">
    <property type="entry name" value="SANT_TRF"/>
    <property type="match status" value="1"/>
</dbReference>
<feature type="compositionally biased region" description="Polar residues" evidence="1">
    <location>
        <begin position="259"/>
        <end position="270"/>
    </location>
</feature>
<dbReference type="InterPro" id="IPR009057">
    <property type="entry name" value="Homeodomain-like_sf"/>
</dbReference>
<accession>A0A6T6SAP9</accession>
<gene>
    <name evidence="4" type="ORF">LAMO00422_LOCUS2881</name>
    <name evidence="5" type="ORF">LAMO00422_LOCUS2882</name>
</gene>